<sequence>MNISFTKRDPLNSAVVDDATGQVIFEVSTTPWWKLANSTTTIRDPGGQVLAEYERRLFGHGKVTVRATTSRMKDWLPKKKWWSSHRMLTTPDGRVYIWKCKTNGTFKLIPIDSESETPVVETRKRTLGLFKPRRKGGMSVHSELTPFLIDILLSFIVCERERRAEEAARNSSS</sequence>
<keyword evidence="3" id="KW-1185">Reference proteome</keyword>
<dbReference type="Pfam" id="PF20236">
    <property type="entry name" value="DUF6593"/>
    <property type="match status" value="1"/>
</dbReference>
<dbReference type="InterPro" id="IPR046528">
    <property type="entry name" value="DUF6593"/>
</dbReference>
<organism evidence="2 3">
    <name type="scientific">Lentinus tigrinus ALCF2SS1-6</name>
    <dbReference type="NCBI Taxonomy" id="1328759"/>
    <lineage>
        <taxon>Eukaryota</taxon>
        <taxon>Fungi</taxon>
        <taxon>Dikarya</taxon>
        <taxon>Basidiomycota</taxon>
        <taxon>Agaricomycotina</taxon>
        <taxon>Agaricomycetes</taxon>
        <taxon>Polyporales</taxon>
        <taxon>Polyporaceae</taxon>
        <taxon>Lentinus</taxon>
    </lineage>
</organism>
<dbReference type="AlphaFoldDB" id="A0A5C2SJP2"/>
<evidence type="ECO:0000313" key="3">
    <source>
        <dbReference type="Proteomes" id="UP000313359"/>
    </source>
</evidence>
<evidence type="ECO:0000259" key="1">
    <source>
        <dbReference type="Pfam" id="PF20236"/>
    </source>
</evidence>
<feature type="domain" description="DUF6593" evidence="1">
    <location>
        <begin position="9"/>
        <end position="163"/>
    </location>
</feature>
<dbReference type="OrthoDB" id="3360976at2759"/>
<gene>
    <name evidence="2" type="ORF">L227DRAFT_610124</name>
</gene>
<name>A0A5C2SJP2_9APHY</name>
<protein>
    <recommendedName>
        <fullName evidence="1">DUF6593 domain-containing protein</fullName>
    </recommendedName>
</protein>
<accession>A0A5C2SJP2</accession>
<reference evidence="2" key="1">
    <citation type="journal article" date="2018" name="Genome Biol. Evol.">
        <title>Genomics and development of Lentinus tigrinus, a white-rot wood-decaying mushroom with dimorphic fruiting bodies.</title>
        <authorList>
            <person name="Wu B."/>
            <person name="Xu Z."/>
            <person name="Knudson A."/>
            <person name="Carlson A."/>
            <person name="Chen N."/>
            <person name="Kovaka S."/>
            <person name="LaButti K."/>
            <person name="Lipzen A."/>
            <person name="Pennachio C."/>
            <person name="Riley R."/>
            <person name="Schakwitz W."/>
            <person name="Umezawa K."/>
            <person name="Ohm R.A."/>
            <person name="Grigoriev I.V."/>
            <person name="Nagy L.G."/>
            <person name="Gibbons J."/>
            <person name="Hibbett D."/>
        </authorList>
    </citation>
    <scope>NUCLEOTIDE SEQUENCE [LARGE SCALE GENOMIC DNA]</scope>
    <source>
        <strain evidence="2">ALCF2SS1-6</strain>
    </source>
</reference>
<proteinExistence type="predicted"/>
<dbReference type="Proteomes" id="UP000313359">
    <property type="component" value="Unassembled WGS sequence"/>
</dbReference>
<evidence type="ECO:0000313" key="2">
    <source>
        <dbReference type="EMBL" id="RPD61656.1"/>
    </source>
</evidence>
<dbReference type="EMBL" id="ML122261">
    <property type="protein sequence ID" value="RPD61656.1"/>
    <property type="molecule type" value="Genomic_DNA"/>
</dbReference>